<dbReference type="PANTHER" id="PTHR32114:SF2">
    <property type="entry name" value="ABC TRANSPORTER ABCH.3"/>
    <property type="match status" value="1"/>
</dbReference>
<dbReference type="AlphaFoldDB" id="A0A250G354"/>
<sequence>MKILSVSLYNIASIEGPFHIDFESEPLKSEGLFAITGVTGSGKSTILDAICLALYNNTPRLSPIKSYINIGDGENNLSVRDVKTLLRKGAEAAFAKVVFKAIDDKIYASEWKIRRARGYGRIQDEIITLENLSDKTLFPERNKTLVLKEIQRLLGLSFEQFTKSVILAQGEFANFLKATESERADILEKLTGTEIYSKISAQIFQKHKDLQTEITFFDAQLSSIELLTDEEQQTLHLALNQLKEQENQLITAQKQLQIQLDWHLKNQQLTEQIRQASVNLQIAQEVKNQQQHRFETLDKVEKIQPLKPIWLQKENIQKQIFTVDLDIEGFSQKITELQQQATVIQNALDKEKQHQQTLLQLHEKWLPQIQQARVLDIQLQQKKEILSDKMQQIQAFEQNNQAFIGKIEVEKQTLAQIQEHINQNKLWQSQNAYFEKLAENYSLIGVSCKEAERAISEKEKFRKEVEDLKGQIHRVEVFVNEEKTKNENLLQQHILAKQAYDEFKKAIKGFDIEKLISEQNEIIQKIEQQKNILNSIQKLQEERQNVQRTQQKKQQKKEQLIQIEQQLTQNQADVSLAQQEVSVLEKLLQKLQLESSENVENLRRGLIPDAPCPVCGATHHPYQEQRYENRALQELERQLEEAQENHFRLQNQAHDLLSNKKITEAEIQNLTQKEEESIVIQHQERKKISFLENDFIAKEHNLESLEKNIKVVLSDYQNNVAVIVDKIADYQGLKARETSLETRFNQALNQLESSNRKLNDLENASQKLVHRFDSAQRLLESAQNMLTEKEQSVNQLLDNPSWFLLWKNIPEQFANRLTKAVSDWQQSQENLRLGEQSQLSVNQNILHLSQQQLDQAKQLEDLKTPYDREAQLLSEMKLERQNLLGGKNADQVERQINDKLKIVQKQIELQLTNYQKNALDFQEISAKKQTQEQFLAQLKQERETLQGRIEHWMIENPDFKADLNTQKFDYWISLDNLWIHQERLQLKQLEEGCLMAQTLLKDRSDSLKRHQNQNIPEQSQSDCERLLAENKESEAKVRQDIGKLHNQWAVYQKEVEKHQDLLRQREEKQQVLSQWEVINSLIGSSSGKVFQRYAQEFTLDTLLRYANVHLSSINQRYQLERISDTLSLQVIDKEMGYEVRSVYSLSGGESFLVSLGLALALSSLSSTKMNIETLFIDEGFGTLDAKTLAIAMDALESLQHQGKKVGVISHVQEMTERIAVKIEVKKQGNGKSSIQIKNDW</sequence>
<dbReference type="InterPro" id="IPR038729">
    <property type="entry name" value="Rad50/SbcC_AAA"/>
</dbReference>
<dbReference type="Pfam" id="PF13558">
    <property type="entry name" value="SbcC_Walker_B"/>
    <property type="match status" value="1"/>
</dbReference>
<evidence type="ECO:0000259" key="2">
    <source>
        <dbReference type="Pfam" id="PF13476"/>
    </source>
</evidence>
<feature type="coiled-coil region" evidence="1">
    <location>
        <begin position="744"/>
        <end position="799"/>
    </location>
</feature>
<dbReference type="RefSeq" id="WP_095917256.1">
    <property type="nucleotide sequence ID" value="NZ_CP022388.1"/>
</dbReference>
<feature type="coiled-coil region" evidence="1">
    <location>
        <begin position="622"/>
        <end position="708"/>
    </location>
</feature>
<evidence type="ECO:0000313" key="3">
    <source>
        <dbReference type="EMBL" id="ATA91849.1"/>
    </source>
</evidence>
<feature type="coiled-coil region" evidence="1">
    <location>
        <begin position="512"/>
        <end position="594"/>
    </location>
</feature>
<dbReference type="InterPro" id="IPR027417">
    <property type="entry name" value="P-loop_NTPase"/>
</dbReference>
<protein>
    <recommendedName>
        <fullName evidence="2">Rad50/SbcC-type AAA domain-containing protein</fullName>
    </recommendedName>
</protein>
<dbReference type="GO" id="GO:0006302">
    <property type="term" value="P:double-strand break repair"/>
    <property type="evidence" value="ECO:0007669"/>
    <property type="project" value="InterPro"/>
</dbReference>
<dbReference type="EMBL" id="CP022388">
    <property type="protein sequence ID" value="ATA91849.1"/>
    <property type="molecule type" value="Genomic_DNA"/>
</dbReference>
<organism evidence="3 4">
    <name type="scientific">Capnocytophaga canimorsus</name>
    <dbReference type="NCBI Taxonomy" id="28188"/>
    <lineage>
        <taxon>Bacteria</taxon>
        <taxon>Pseudomonadati</taxon>
        <taxon>Bacteroidota</taxon>
        <taxon>Flavobacteriia</taxon>
        <taxon>Flavobacteriales</taxon>
        <taxon>Flavobacteriaceae</taxon>
        <taxon>Capnocytophaga</taxon>
    </lineage>
</organism>
<dbReference type="Pfam" id="PF13476">
    <property type="entry name" value="AAA_23"/>
    <property type="match status" value="1"/>
</dbReference>
<reference evidence="4" key="1">
    <citation type="submission" date="2017-06" db="EMBL/GenBank/DDBJ databases">
        <title>Capnocytophaga spp. assemblies.</title>
        <authorList>
            <person name="Gulvik C.A."/>
        </authorList>
    </citation>
    <scope>NUCLEOTIDE SEQUENCE [LARGE SCALE GENOMIC DNA]</scope>
    <source>
        <strain evidence="4">H5594</strain>
    </source>
</reference>
<keyword evidence="1" id="KW-0175">Coiled coil</keyword>
<name>A0A250G354_9FLAO</name>
<gene>
    <name evidence="3" type="ORF">CGC56_06505</name>
</gene>
<proteinExistence type="predicted"/>
<feature type="coiled-coil region" evidence="1">
    <location>
        <begin position="228"/>
        <end position="286"/>
    </location>
</feature>
<feature type="coiled-coil region" evidence="1">
    <location>
        <begin position="334"/>
        <end position="399"/>
    </location>
</feature>
<evidence type="ECO:0000256" key="1">
    <source>
        <dbReference type="SAM" id="Coils"/>
    </source>
</evidence>
<dbReference type="SUPFAM" id="SSF52540">
    <property type="entry name" value="P-loop containing nucleoside triphosphate hydrolases"/>
    <property type="match status" value="1"/>
</dbReference>
<dbReference type="Gene3D" id="3.40.50.300">
    <property type="entry name" value="P-loop containing nucleotide triphosphate hydrolases"/>
    <property type="match status" value="2"/>
</dbReference>
<dbReference type="Proteomes" id="UP000243136">
    <property type="component" value="Chromosome"/>
</dbReference>
<accession>A0A250G354</accession>
<dbReference type="PANTHER" id="PTHR32114">
    <property type="entry name" value="ABC TRANSPORTER ABCH.3"/>
    <property type="match status" value="1"/>
</dbReference>
<feature type="domain" description="Rad50/SbcC-type AAA" evidence="2">
    <location>
        <begin position="6"/>
        <end position="250"/>
    </location>
</feature>
<evidence type="ECO:0000313" key="4">
    <source>
        <dbReference type="Proteomes" id="UP000243136"/>
    </source>
</evidence>
<dbReference type="GO" id="GO:0016887">
    <property type="term" value="F:ATP hydrolysis activity"/>
    <property type="evidence" value="ECO:0007669"/>
    <property type="project" value="InterPro"/>
</dbReference>
<feature type="coiled-coil region" evidence="1">
    <location>
        <begin position="897"/>
        <end position="955"/>
    </location>
</feature>